<accession>A0A2V3DWT3</accession>
<comment type="caution">
    <text evidence="1">The sequence shown here is derived from an EMBL/GenBank/DDBJ whole genome shotgun (WGS) entry which is preliminary data.</text>
</comment>
<dbReference type="InterPro" id="IPR052022">
    <property type="entry name" value="26kDa_periplasmic_antigen"/>
</dbReference>
<dbReference type="Pfam" id="PF04402">
    <property type="entry name" value="SIMPL"/>
    <property type="match status" value="1"/>
</dbReference>
<proteinExistence type="predicted"/>
<dbReference type="PANTHER" id="PTHR34387">
    <property type="entry name" value="SLR1258 PROTEIN"/>
    <property type="match status" value="1"/>
</dbReference>
<evidence type="ECO:0000313" key="2">
    <source>
        <dbReference type="Proteomes" id="UP000246303"/>
    </source>
</evidence>
<sequence>MTDSFHCITVTGHGSAHAAPDQFNINIGIEASAPTVRAAYSHAGEAMTAVNTKLQALTVAREAISSSSLNVAANTRWEDGTGTIVTGYTVSSTLTVALRYDQSPGEVIAAVVDTGNNNVRLNGLTPVLSDPAAAQDTARAAAWADAVRAAENYAGLAGRSLGAVTEVIEGSVRDSAPRPMMARALMSADASMPIEPGQSSLSLSVQVTWELN</sequence>
<evidence type="ECO:0000313" key="1">
    <source>
        <dbReference type="EMBL" id="PXA69032.1"/>
    </source>
</evidence>
<dbReference type="GO" id="GO:0006974">
    <property type="term" value="P:DNA damage response"/>
    <property type="evidence" value="ECO:0007669"/>
    <property type="project" value="TreeGrafter"/>
</dbReference>
<name>A0A2V3DWT3_9MICC</name>
<protein>
    <submittedName>
        <fullName evidence="1">SIMPL domain-containing protein</fullName>
    </submittedName>
</protein>
<dbReference type="RefSeq" id="WP_110104320.1">
    <property type="nucleotide sequence ID" value="NZ_JACBZZ010000001.1"/>
</dbReference>
<organism evidence="1 2">
    <name type="scientific">Arthrobacter psychrochitiniphilus</name>
    <dbReference type="NCBI Taxonomy" id="291045"/>
    <lineage>
        <taxon>Bacteria</taxon>
        <taxon>Bacillati</taxon>
        <taxon>Actinomycetota</taxon>
        <taxon>Actinomycetes</taxon>
        <taxon>Micrococcales</taxon>
        <taxon>Micrococcaceae</taxon>
        <taxon>Arthrobacter</taxon>
    </lineage>
</organism>
<dbReference type="Gene3D" id="3.30.70.2970">
    <property type="entry name" value="Protein of unknown function (DUF541), domain 2"/>
    <property type="match status" value="1"/>
</dbReference>
<dbReference type="AlphaFoldDB" id="A0A2V3DWT3"/>
<dbReference type="InterPro" id="IPR007497">
    <property type="entry name" value="SIMPL/DUF541"/>
</dbReference>
<dbReference type="EMBL" id="QHLZ01000001">
    <property type="protein sequence ID" value="PXA69032.1"/>
    <property type="molecule type" value="Genomic_DNA"/>
</dbReference>
<gene>
    <name evidence="1" type="ORF">CVS29_00125</name>
</gene>
<reference evidence="1 2" key="1">
    <citation type="submission" date="2018-05" db="EMBL/GenBank/DDBJ databases">
        <title>Genetic diversity of glacier-inhabiting Cryobacterium bacteria in China and description of Cryobacterium mengkeensis sp. nov. and Arthrobacter glacialis sp. nov.</title>
        <authorList>
            <person name="Liu Q."/>
            <person name="Xin Y.-H."/>
        </authorList>
    </citation>
    <scope>NUCLEOTIDE SEQUENCE [LARGE SCALE GENOMIC DNA]</scope>
    <source>
        <strain evidence="1 2">GP3</strain>
    </source>
</reference>
<dbReference type="PANTHER" id="PTHR34387:SF1">
    <property type="entry name" value="PERIPLASMIC IMMUNOGENIC PROTEIN"/>
    <property type="match status" value="1"/>
</dbReference>
<dbReference type="Proteomes" id="UP000246303">
    <property type="component" value="Unassembled WGS sequence"/>
</dbReference>
<dbReference type="Gene3D" id="3.30.110.170">
    <property type="entry name" value="Protein of unknown function (DUF541), domain 1"/>
    <property type="match status" value="1"/>
</dbReference>
<dbReference type="OrthoDB" id="9808766at2"/>
<keyword evidence="2" id="KW-1185">Reference proteome</keyword>